<name>A0A9W9S3H3_9EURO</name>
<protein>
    <submittedName>
        <fullName evidence="2">Uncharacterized protein</fullName>
    </submittedName>
</protein>
<feature type="compositionally biased region" description="Polar residues" evidence="1">
    <location>
        <begin position="112"/>
        <end position="122"/>
    </location>
</feature>
<sequence length="269" mass="30559">MAIRHQNGQPFGGGKNRPAYSQNAGSLRPSTNGSGQRHNGWNGNQNSNPRHKNQNNRMNNFIPHHNVNFDGRSQNHPQHNNFYQTNAHHRHNQNRRFQNHQGGNFTPPRHAQNFQNHTSSENLAPYHNGFQDHLRVQNHSHFIPRGPRNPKWQNRQNQARTKNPTLVEQAVTNLFVQTNLYNAVHDVDMVDASNLDTDIEMPDAPPLESYYPENQINDPVSHFNQAVTNYTNAAGHHQALLIAEGIAAANAMLSRIESFIRTGTINQPV</sequence>
<feature type="compositionally biased region" description="Polar residues" evidence="1">
    <location>
        <begin position="19"/>
        <end position="48"/>
    </location>
</feature>
<dbReference type="AlphaFoldDB" id="A0A9W9S3H3"/>
<evidence type="ECO:0000313" key="3">
    <source>
        <dbReference type="Proteomes" id="UP001147782"/>
    </source>
</evidence>
<proteinExistence type="predicted"/>
<feature type="region of interest" description="Disordered" evidence="1">
    <location>
        <begin position="96"/>
        <end position="126"/>
    </location>
</feature>
<reference evidence="2" key="2">
    <citation type="journal article" date="2023" name="IMA Fungus">
        <title>Comparative genomic study of the Penicillium genus elucidates a diverse pangenome and 15 lateral gene transfer events.</title>
        <authorList>
            <person name="Petersen C."/>
            <person name="Sorensen T."/>
            <person name="Nielsen M.R."/>
            <person name="Sondergaard T.E."/>
            <person name="Sorensen J.L."/>
            <person name="Fitzpatrick D.A."/>
            <person name="Frisvad J.C."/>
            <person name="Nielsen K.L."/>
        </authorList>
    </citation>
    <scope>NUCLEOTIDE SEQUENCE</scope>
    <source>
        <strain evidence="2">IBT 29864</strain>
    </source>
</reference>
<dbReference type="GeneID" id="81439395"/>
<feature type="compositionally biased region" description="Polar residues" evidence="1">
    <location>
        <begin position="71"/>
        <end position="82"/>
    </location>
</feature>
<dbReference type="OrthoDB" id="4365294at2759"/>
<reference evidence="2" key="1">
    <citation type="submission" date="2022-11" db="EMBL/GenBank/DDBJ databases">
        <authorList>
            <person name="Petersen C."/>
        </authorList>
    </citation>
    <scope>NUCLEOTIDE SEQUENCE</scope>
    <source>
        <strain evidence="2">IBT 29864</strain>
    </source>
</reference>
<evidence type="ECO:0000256" key="1">
    <source>
        <dbReference type="SAM" id="MobiDB-lite"/>
    </source>
</evidence>
<dbReference type="EMBL" id="JAPZBS010000005">
    <property type="protein sequence ID" value="KAJ5371195.1"/>
    <property type="molecule type" value="Genomic_DNA"/>
</dbReference>
<comment type="caution">
    <text evidence="2">The sequence shown here is derived from an EMBL/GenBank/DDBJ whole genome shotgun (WGS) entry which is preliminary data.</text>
</comment>
<feature type="region of interest" description="Disordered" evidence="1">
    <location>
        <begin position="1"/>
        <end position="82"/>
    </location>
</feature>
<gene>
    <name evidence="2" type="ORF">N7496_007287</name>
</gene>
<dbReference type="RefSeq" id="XP_056555629.1">
    <property type="nucleotide sequence ID" value="XM_056700216.1"/>
</dbReference>
<organism evidence="2 3">
    <name type="scientific">Penicillium cataractarum</name>
    <dbReference type="NCBI Taxonomy" id="2100454"/>
    <lineage>
        <taxon>Eukaryota</taxon>
        <taxon>Fungi</taxon>
        <taxon>Dikarya</taxon>
        <taxon>Ascomycota</taxon>
        <taxon>Pezizomycotina</taxon>
        <taxon>Eurotiomycetes</taxon>
        <taxon>Eurotiomycetidae</taxon>
        <taxon>Eurotiales</taxon>
        <taxon>Aspergillaceae</taxon>
        <taxon>Penicillium</taxon>
    </lineage>
</organism>
<accession>A0A9W9S3H3</accession>
<evidence type="ECO:0000313" key="2">
    <source>
        <dbReference type="EMBL" id="KAJ5371195.1"/>
    </source>
</evidence>
<keyword evidence="3" id="KW-1185">Reference proteome</keyword>
<dbReference type="Proteomes" id="UP001147782">
    <property type="component" value="Unassembled WGS sequence"/>
</dbReference>